<keyword evidence="1" id="KW-0472">Membrane</keyword>
<dbReference type="EMBL" id="JBHSMQ010000005">
    <property type="protein sequence ID" value="MFC5456354.1"/>
    <property type="molecule type" value="Genomic_DNA"/>
</dbReference>
<dbReference type="RefSeq" id="WP_377168509.1">
    <property type="nucleotide sequence ID" value="NZ_JBHSMQ010000005.1"/>
</dbReference>
<accession>A0ABW0KSI8</accession>
<evidence type="ECO:0000256" key="1">
    <source>
        <dbReference type="SAM" id="Phobius"/>
    </source>
</evidence>
<evidence type="ECO:0000313" key="2">
    <source>
        <dbReference type="EMBL" id="MFC5456354.1"/>
    </source>
</evidence>
<keyword evidence="3" id="KW-1185">Reference proteome</keyword>
<keyword evidence="1" id="KW-1133">Transmembrane helix</keyword>
<keyword evidence="1" id="KW-0812">Transmembrane</keyword>
<protein>
    <submittedName>
        <fullName evidence="2">Uncharacterized protein</fullName>
    </submittedName>
</protein>
<reference evidence="3" key="1">
    <citation type="journal article" date="2019" name="Int. J. Syst. Evol. Microbiol.">
        <title>The Global Catalogue of Microorganisms (GCM) 10K type strain sequencing project: providing services to taxonomists for standard genome sequencing and annotation.</title>
        <authorList>
            <consortium name="The Broad Institute Genomics Platform"/>
            <consortium name="The Broad Institute Genome Sequencing Center for Infectious Disease"/>
            <person name="Wu L."/>
            <person name="Ma J."/>
        </authorList>
    </citation>
    <scope>NUCLEOTIDE SEQUENCE [LARGE SCALE GENOMIC DNA]</scope>
    <source>
        <strain evidence="3">CGMCC 4.1469</strain>
    </source>
</reference>
<comment type="caution">
    <text evidence="2">The sequence shown here is derived from an EMBL/GenBank/DDBJ whole genome shotgun (WGS) entry which is preliminary data.</text>
</comment>
<organism evidence="2 3">
    <name type="scientific">Prosthecobacter fluviatilis</name>
    <dbReference type="NCBI Taxonomy" id="445931"/>
    <lineage>
        <taxon>Bacteria</taxon>
        <taxon>Pseudomonadati</taxon>
        <taxon>Verrucomicrobiota</taxon>
        <taxon>Verrucomicrobiia</taxon>
        <taxon>Verrucomicrobiales</taxon>
        <taxon>Verrucomicrobiaceae</taxon>
        <taxon>Prosthecobacter</taxon>
    </lineage>
</organism>
<sequence>MIFPGLIMLIVMVVLIGVGIGAGLFACAIAAGMVMLGVVSSSVALGFFTKRPATAMRALLLQCGVLAGIPAGAVTAWVGRTVLEKVDESWMIAVYGGVGGAFAGALLALMLDFILRRTHAWVEERLKQRPVAD</sequence>
<feature type="transmembrane region" description="Helical" evidence="1">
    <location>
        <begin position="59"/>
        <end position="78"/>
    </location>
</feature>
<dbReference type="Proteomes" id="UP001596052">
    <property type="component" value="Unassembled WGS sequence"/>
</dbReference>
<gene>
    <name evidence="2" type="ORF">ACFQDI_15940</name>
</gene>
<feature type="transmembrane region" description="Helical" evidence="1">
    <location>
        <begin position="6"/>
        <end position="39"/>
    </location>
</feature>
<name>A0ABW0KSI8_9BACT</name>
<feature type="transmembrane region" description="Helical" evidence="1">
    <location>
        <begin position="90"/>
        <end position="115"/>
    </location>
</feature>
<proteinExistence type="predicted"/>
<evidence type="ECO:0000313" key="3">
    <source>
        <dbReference type="Proteomes" id="UP001596052"/>
    </source>
</evidence>